<comment type="caution">
    <text evidence="3">The sequence shown here is derived from an EMBL/GenBank/DDBJ whole genome shotgun (WGS) entry which is preliminary data.</text>
</comment>
<feature type="region of interest" description="Disordered" evidence="1">
    <location>
        <begin position="528"/>
        <end position="552"/>
    </location>
</feature>
<gene>
    <name evidence="3" type="ORF">Pla123a_19100</name>
</gene>
<dbReference type="AlphaFoldDB" id="A0A5C5YQW3"/>
<evidence type="ECO:0000256" key="1">
    <source>
        <dbReference type="SAM" id="MobiDB-lite"/>
    </source>
</evidence>
<dbReference type="Gene3D" id="3.60.10.10">
    <property type="entry name" value="Endonuclease/exonuclease/phosphatase"/>
    <property type="match status" value="1"/>
</dbReference>
<sequence length="552" mass="56870" precursor="true">MNARRLLALASACLLSAPLQAQLRVVTYNTLDKPASETDLDDLGLIMAAISQTPRNGITKRPDIVALQEQTTFSLIDSTAVRVADTLNGLFGVESYEAKVLGFGVDRLAVVYDSATVAVGASSGVGTGGPRPVQRSSFTLPKYPESGPLYLYNAHFKAGSASADRLTRSGEATALRSNLAGVGPDVNAIALGDLNIGASSEAAFANLTASGTPSLIDPIALGSWPNSAAAIHMTQSTRTSFLADEGATGGMDDRFDMQLVTQTLLDGEGLSYLGPTSAGSGATEHSYYAFGNDGVSWNTRINNTLLGRSQSAEVINALHDLSDHLPVVADYQLPAVLEVLAGSLPATLTQGEVFELEVVVRNAADVLAAIGADELDYTLSVTGDLTGSFSGSVPALADGDTLGVGLETSTLGQKGGVLTVSTDSQGAANALFELPIAFEVVAPMLLGDFNFDGHVDAADYAVWRDGLAGGGYDQQDYLDWRGNYGNSAATTSSTAPEPSAWMLIAAAAGSLFASGRSASGFFRGPASFGPGSPQLPTGGAPSGRVRRSTGLQ</sequence>
<dbReference type="EMBL" id="SJPO01000004">
    <property type="protein sequence ID" value="TWT77253.1"/>
    <property type="molecule type" value="Genomic_DNA"/>
</dbReference>
<feature type="chain" id="PRO_5022716870" description="Endonuclease/Exonuclease/phosphatase family protein" evidence="2">
    <location>
        <begin position="22"/>
        <end position="552"/>
    </location>
</feature>
<dbReference type="OrthoDB" id="287716at2"/>
<proteinExistence type="predicted"/>
<name>A0A5C5YQW3_9BACT</name>
<dbReference type="Proteomes" id="UP000318478">
    <property type="component" value="Unassembled WGS sequence"/>
</dbReference>
<dbReference type="RefSeq" id="WP_146586239.1">
    <property type="nucleotide sequence ID" value="NZ_SJPO01000004.1"/>
</dbReference>
<keyword evidence="4" id="KW-1185">Reference proteome</keyword>
<dbReference type="SUPFAM" id="SSF56219">
    <property type="entry name" value="DNase I-like"/>
    <property type="match status" value="1"/>
</dbReference>
<evidence type="ECO:0000313" key="3">
    <source>
        <dbReference type="EMBL" id="TWT77253.1"/>
    </source>
</evidence>
<evidence type="ECO:0000256" key="2">
    <source>
        <dbReference type="SAM" id="SignalP"/>
    </source>
</evidence>
<evidence type="ECO:0008006" key="5">
    <source>
        <dbReference type="Google" id="ProtNLM"/>
    </source>
</evidence>
<evidence type="ECO:0000313" key="4">
    <source>
        <dbReference type="Proteomes" id="UP000318478"/>
    </source>
</evidence>
<organism evidence="3 4">
    <name type="scientific">Posidoniimonas polymericola</name>
    <dbReference type="NCBI Taxonomy" id="2528002"/>
    <lineage>
        <taxon>Bacteria</taxon>
        <taxon>Pseudomonadati</taxon>
        <taxon>Planctomycetota</taxon>
        <taxon>Planctomycetia</taxon>
        <taxon>Pirellulales</taxon>
        <taxon>Lacipirellulaceae</taxon>
        <taxon>Posidoniimonas</taxon>
    </lineage>
</organism>
<accession>A0A5C5YQW3</accession>
<dbReference type="InterPro" id="IPR036691">
    <property type="entry name" value="Endo/exonu/phosph_ase_sf"/>
</dbReference>
<reference evidence="3 4" key="1">
    <citation type="submission" date="2019-02" db="EMBL/GenBank/DDBJ databases">
        <title>Deep-cultivation of Planctomycetes and their phenomic and genomic characterization uncovers novel biology.</title>
        <authorList>
            <person name="Wiegand S."/>
            <person name="Jogler M."/>
            <person name="Boedeker C."/>
            <person name="Pinto D."/>
            <person name="Vollmers J."/>
            <person name="Rivas-Marin E."/>
            <person name="Kohn T."/>
            <person name="Peeters S.H."/>
            <person name="Heuer A."/>
            <person name="Rast P."/>
            <person name="Oberbeckmann S."/>
            <person name="Bunk B."/>
            <person name="Jeske O."/>
            <person name="Meyerdierks A."/>
            <person name="Storesund J.E."/>
            <person name="Kallscheuer N."/>
            <person name="Luecker S."/>
            <person name="Lage O.M."/>
            <person name="Pohl T."/>
            <person name="Merkel B.J."/>
            <person name="Hornburger P."/>
            <person name="Mueller R.-W."/>
            <person name="Bruemmer F."/>
            <person name="Labrenz M."/>
            <person name="Spormann A.M."/>
            <person name="Op Den Camp H."/>
            <person name="Overmann J."/>
            <person name="Amann R."/>
            <person name="Jetten M.S.M."/>
            <person name="Mascher T."/>
            <person name="Medema M.H."/>
            <person name="Devos D.P."/>
            <person name="Kaster A.-K."/>
            <person name="Ovreas L."/>
            <person name="Rohde M."/>
            <person name="Galperin M.Y."/>
            <person name="Jogler C."/>
        </authorList>
    </citation>
    <scope>NUCLEOTIDE SEQUENCE [LARGE SCALE GENOMIC DNA]</scope>
    <source>
        <strain evidence="3 4">Pla123a</strain>
    </source>
</reference>
<feature type="signal peptide" evidence="2">
    <location>
        <begin position="1"/>
        <end position="21"/>
    </location>
</feature>
<protein>
    <recommendedName>
        <fullName evidence="5">Endonuclease/Exonuclease/phosphatase family protein</fullName>
    </recommendedName>
</protein>
<keyword evidence="2" id="KW-0732">Signal</keyword>